<evidence type="ECO:0000313" key="4">
    <source>
        <dbReference type="EMBL" id="JAS09742.1"/>
    </source>
</evidence>
<evidence type="ECO:0000256" key="2">
    <source>
        <dbReference type="ARBA" id="ARBA00022737"/>
    </source>
</evidence>
<dbReference type="AlphaFoldDB" id="A0A1B6C8C1"/>
<dbReference type="EMBL" id="GEDC01027556">
    <property type="protein sequence ID" value="JAS09742.1"/>
    <property type="molecule type" value="Transcribed_RNA"/>
</dbReference>
<protein>
    <recommendedName>
        <fullName evidence="3">PX domain-containing protein</fullName>
    </recommendedName>
</protein>
<dbReference type="InterPro" id="IPR001683">
    <property type="entry name" value="PX_dom"/>
</dbReference>
<evidence type="ECO:0000313" key="5">
    <source>
        <dbReference type="EMBL" id="JAS14132.1"/>
    </source>
</evidence>
<evidence type="ECO:0000256" key="1">
    <source>
        <dbReference type="ARBA" id="ARBA00022614"/>
    </source>
</evidence>
<dbReference type="InterPro" id="IPR032675">
    <property type="entry name" value="LRR_dom_sf"/>
</dbReference>
<reference evidence="4" key="1">
    <citation type="submission" date="2015-12" db="EMBL/GenBank/DDBJ databases">
        <title>De novo transcriptome assembly of four potential Pierce s Disease insect vectors from Arizona vineyards.</title>
        <authorList>
            <person name="Tassone E.E."/>
        </authorList>
    </citation>
    <scope>NUCLEOTIDE SEQUENCE</scope>
</reference>
<evidence type="ECO:0000259" key="3">
    <source>
        <dbReference type="PROSITE" id="PS50195"/>
    </source>
</evidence>
<name>A0A1B6C8C1_9HEMI</name>
<dbReference type="SMART" id="SM00312">
    <property type="entry name" value="PX"/>
    <property type="match status" value="1"/>
</dbReference>
<dbReference type="InterPro" id="IPR036871">
    <property type="entry name" value="PX_dom_sf"/>
</dbReference>
<gene>
    <name evidence="5" type="ORF">g.17084</name>
    <name evidence="4" type="ORF">g.17089</name>
</gene>
<dbReference type="PROSITE" id="PS50195">
    <property type="entry name" value="PX"/>
    <property type="match status" value="1"/>
</dbReference>
<dbReference type="GO" id="GO:0035091">
    <property type="term" value="F:phosphatidylinositol binding"/>
    <property type="evidence" value="ECO:0007669"/>
    <property type="project" value="InterPro"/>
</dbReference>
<dbReference type="SUPFAM" id="SSF52075">
    <property type="entry name" value="Outer arm dynein light chain 1"/>
    <property type="match status" value="1"/>
</dbReference>
<keyword evidence="1" id="KW-0433">Leucine-rich repeat</keyword>
<feature type="domain" description="PX" evidence="3">
    <location>
        <begin position="5"/>
        <end position="137"/>
    </location>
</feature>
<dbReference type="Gene3D" id="3.80.10.10">
    <property type="entry name" value="Ribonuclease Inhibitor"/>
    <property type="match status" value="1"/>
</dbReference>
<dbReference type="SUPFAM" id="SSF64268">
    <property type="entry name" value="PX domain"/>
    <property type="match status" value="1"/>
</dbReference>
<dbReference type="GO" id="GO:0005737">
    <property type="term" value="C:cytoplasm"/>
    <property type="evidence" value="ECO:0007669"/>
    <property type="project" value="TreeGrafter"/>
</dbReference>
<dbReference type="Pfam" id="PF00787">
    <property type="entry name" value="PX"/>
    <property type="match status" value="1"/>
</dbReference>
<dbReference type="Gene3D" id="3.30.1520.10">
    <property type="entry name" value="Phox-like domain"/>
    <property type="match status" value="1"/>
</dbReference>
<dbReference type="EMBL" id="GEDC01023166">
    <property type="protein sequence ID" value="JAS14132.1"/>
    <property type="molecule type" value="Transcribed_RNA"/>
</dbReference>
<dbReference type="InterPro" id="IPR001611">
    <property type="entry name" value="Leu-rich_rpt"/>
</dbReference>
<proteinExistence type="predicted"/>
<dbReference type="PANTHER" id="PTHR15454:SF35">
    <property type="entry name" value="NISCHARIN"/>
    <property type="match status" value="1"/>
</dbReference>
<dbReference type="PROSITE" id="PS51450">
    <property type="entry name" value="LRR"/>
    <property type="match status" value="2"/>
</dbReference>
<sequence>MANFLKNVNESVLTIPQVDDENGVTIYVVSFRIGEITWTVRRRYNKFVELYEKLNKTFQLDCKLLPPKRFLGNRSPNFIQQRQLGLQKFLSHLMYTTKYTDLPFKVFDAPQLIPRDLALFLDFHKYDVFFLLQEMASEFSHKGNLIVSKIEPCIFNVFQLYAIKQQINEPLSQLQQATIRFKSGFDDSNDFRHILHVCNNIQDVRVEGSSSCLGSSNIVPNNYITDLKVFENIETLTLHQVNLNNVFVTSIELLREKLTSLTIMKSGVKTISQVLLGNDNMEEGKVVWKKLTRLDLSQNHLKEIDESITLAPYLTHFMVNENYLTQLKNLRTLRHLAYISAIANKLTGVEDLKGHIGHLIHLNLSKNNITSLETFSNLISLESLVLHPNSINNPDEVQHIKNLPKLHSLVLSGKLITTNEYFNSVRKWFRAPVALHLEKAGPLIRIYQRQC</sequence>
<keyword evidence="2" id="KW-0677">Repeat</keyword>
<accession>A0A1B6C8C1</accession>
<organism evidence="4">
    <name type="scientific">Clastoptera arizonana</name>
    <name type="common">Arizona spittle bug</name>
    <dbReference type="NCBI Taxonomy" id="38151"/>
    <lineage>
        <taxon>Eukaryota</taxon>
        <taxon>Metazoa</taxon>
        <taxon>Ecdysozoa</taxon>
        <taxon>Arthropoda</taxon>
        <taxon>Hexapoda</taxon>
        <taxon>Insecta</taxon>
        <taxon>Pterygota</taxon>
        <taxon>Neoptera</taxon>
        <taxon>Paraneoptera</taxon>
        <taxon>Hemiptera</taxon>
        <taxon>Auchenorrhyncha</taxon>
        <taxon>Cercopoidea</taxon>
        <taxon>Clastopteridae</taxon>
        <taxon>Clastoptera</taxon>
    </lineage>
</organism>
<dbReference type="PANTHER" id="PTHR15454">
    <property type="entry name" value="NISCHARIN RELATED"/>
    <property type="match status" value="1"/>
</dbReference>